<comment type="caution">
    <text evidence="1">The sequence shown here is derived from an EMBL/GenBank/DDBJ whole genome shotgun (WGS) entry which is preliminary data.</text>
</comment>
<name>A0A8I0N771_BRUAN</name>
<evidence type="ECO:0000313" key="1">
    <source>
        <dbReference type="EMBL" id="MBE0561833.1"/>
    </source>
</evidence>
<dbReference type="AlphaFoldDB" id="A0A8I0N771"/>
<evidence type="ECO:0000313" key="2">
    <source>
        <dbReference type="Proteomes" id="UP000642265"/>
    </source>
</evidence>
<sequence length="167" mass="19721">MAKKSAVEKIIDRAIARVDVGRRKRELEGLKRAAETRRRRDKQEKYAARERLAAEVKSGTRGLNERIAQLPGWQMLLVRMEPGRWYTYGELVKLMPEYSYNSLKVWTTMFLVKRGLVDRANNPDWKYEQTWKSLSDPRYVYRVAHSATEQRAEWLREVLECDGTREG</sequence>
<dbReference type="EMBL" id="JACZKO010000038">
    <property type="protein sequence ID" value="MBE0561833.1"/>
    <property type="molecule type" value="Genomic_DNA"/>
</dbReference>
<reference evidence="1" key="2">
    <citation type="submission" date="2020-10" db="EMBL/GenBank/DDBJ databases">
        <title>Enrichment of novel Verrucomicrobia, Bacteroidetes and Krumholzibacteria in an oxygen-limited, methane- and iron-fed bioreactor inoculated with Bothnian Sea sediments.</title>
        <authorList>
            <person name="Martins P.D."/>
            <person name="de Jong A."/>
            <person name="Lenstra W.K."/>
            <person name="van Helmond N.A.G.M."/>
            <person name="Slomp C.P."/>
            <person name="Jetten M.S.M."/>
            <person name="Welte C.U."/>
            <person name="Rasigraf O."/>
        </authorList>
    </citation>
    <scope>NUCLEOTIDE SEQUENCE</scope>
    <source>
        <strain evidence="1">MAG47</strain>
    </source>
</reference>
<dbReference type="Proteomes" id="UP000642265">
    <property type="component" value="Unassembled WGS sequence"/>
</dbReference>
<accession>A0A8I0N771</accession>
<reference evidence="1" key="1">
    <citation type="submission" date="2020-09" db="EMBL/GenBank/DDBJ databases">
        <authorList>
            <person name="Dalcin Martins P."/>
        </authorList>
    </citation>
    <scope>NUCLEOTIDE SEQUENCE</scope>
    <source>
        <strain evidence="1">MAG47</strain>
    </source>
</reference>
<proteinExistence type="predicted"/>
<protein>
    <submittedName>
        <fullName evidence="1">Uncharacterized protein</fullName>
    </submittedName>
</protein>
<organism evidence="1 2">
    <name type="scientific">Brucella anthropi</name>
    <name type="common">Ochrobactrum anthropi</name>
    <dbReference type="NCBI Taxonomy" id="529"/>
    <lineage>
        <taxon>Bacteria</taxon>
        <taxon>Pseudomonadati</taxon>
        <taxon>Pseudomonadota</taxon>
        <taxon>Alphaproteobacteria</taxon>
        <taxon>Hyphomicrobiales</taxon>
        <taxon>Brucellaceae</taxon>
        <taxon>Brucella/Ochrobactrum group</taxon>
        <taxon>Brucella</taxon>
    </lineage>
</organism>
<gene>
    <name evidence="1" type="ORF">IH622_13605</name>
</gene>